<dbReference type="AlphaFoldDB" id="A0A1F6CCE0"/>
<feature type="domain" description="Peptidase M16 C-terminal" evidence="2">
    <location>
        <begin position="189"/>
        <end position="367"/>
    </location>
</feature>
<gene>
    <name evidence="3" type="ORF">A2671_02405</name>
</gene>
<dbReference type="SUPFAM" id="SSF63411">
    <property type="entry name" value="LuxS/MPP-like metallohydrolase"/>
    <property type="match status" value="2"/>
</dbReference>
<evidence type="ECO:0000259" key="2">
    <source>
        <dbReference type="Pfam" id="PF05193"/>
    </source>
</evidence>
<dbReference type="Proteomes" id="UP000178344">
    <property type="component" value="Unassembled WGS sequence"/>
</dbReference>
<name>A0A1F6CCE0_9BACT</name>
<dbReference type="InterPro" id="IPR007863">
    <property type="entry name" value="Peptidase_M16_C"/>
</dbReference>
<dbReference type="GO" id="GO:0046872">
    <property type="term" value="F:metal ion binding"/>
    <property type="evidence" value="ECO:0007669"/>
    <property type="project" value="InterPro"/>
</dbReference>
<dbReference type="Gene3D" id="3.30.830.10">
    <property type="entry name" value="Metalloenzyme, LuxS/M16 peptidase-like"/>
    <property type="match status" value="2"/>
</dbReference>
<evidence type="ECO:0000259" key="1">
    <source>
        <dbReference type="Pfam" id="PF00675"/>
    </source>
</evidence>
<dbReference type="EMBL" id="MFKQ01000035">
    <property type="protein sequence ID" value="OGG46915.1"/>
    <property type="molecule type" value="Genomic_DNA"/>
</dbReference>
<dbReference type="InterPro" id="IPR011249">
    <property type="entry name" value="Metalloenz_LuxS/M16"/>
</dbReference>
<comment type="caution">
    <text evidence="3">The sequence shown here is derived from an EMBL/GenBank/DDBJ whole genome shotgun (WGS) entry which is preliminary data.</text>
</comment>
<evidence type="ECO:0000313" key="3">
    <source>
        <dbReference type="EMBL" id="OGG46915.1"/>
    </source>
</evidence>
<accession>A0A1F6CCE0</accession>
<dbReference type="PANTHER" id="PTHR11851:SF224">
    <property type="entry name" value="PROCESSING PROTEASE"/>
    <property type="match status" value="1"/>
</dbReference>
<sequence>MPKAPVVFTLQKNNMADLPSLVSHIRESAPLPGVALLSYRAHVKDIVTLMGSFLGGKNFSKNPMLADLTVAMLEEGTKHRSREAIREALSAMGATIAFTCGGDRVGFRATFLREHAPEVIEILAEQLQKPKCDAKILATVKEREIGSLKLAHDDTRYRAEERLSQILYPKEHPNFETSTKDKISAVAAINQQAVRDFHRSWGRGAFLMAAVGAISHEELAALVEKNFSTWRSSILLPKGTPPANRSDKKIREIITVEDKASVDFMMGAPIGINCLHPDFFALYLGLQVLGGGGFNNRLTQSVRERKGLTYHVRAGLGGMDDCVDGHWYAYGSFAPAILSRGERVMEDEIKKFVSYGVTAAELAMKKESIAGSYIISLSTTGGFAGRILSFAEEGRPLTHINEFPEIIKKLTLTEVNRAIGTYLYPKYAVSVAAGSVK</sequence>
<dbReference type="Pfam" id="PF05193">
    <property type="entry name" value="Peptidase_M16_C"/>
    <property type="match status" value="1"/>
</dbReference>
<feature type="domain" description="Peptidase M16 N-terminal" evidence="1">
    <location>
        <begin position="66"/>
        <end position="166"/>
    </location>
</feature>
<evidence type="ECO:0000313" key="4">
    <source>
        <dbReference type="Proteomes" id="UP000178344"/>
    </source>
</evidence>
<proteinExistence type="predicted"/>
<protein>
    <recommendedName>
        <fullName evidence="5">Peptidase M16 C-terminal domain-containing protein</fullName>
    </recommendedName>
</protein>
<evidence type="ECO:0008006" key="5">
    <source>
        <dbReference type="Google" id="ProtNLM"/>
    </source>
</evidence>
<dbReference type="PANTHER" id="PTHR11851">
    <property type="entry name" value="METALLOPROTEASE"/>
    <property type="match status" value="1"/>
</dbReference>
<dbReference type="InterPro" id="IPR011765">
    <property type="entry name" value="Pept_M16_N"/>
</dbReference>
<dbReference type="InterPro" id="IPR050361">
    <property type="entry name" value="MPP/UQCRC_Complex"/>
</dbReference>
<organism evidence="3 4">
    <name type="scientific">Candidatus Kaiserbacteria bacterium RIFCSPHIGHO2_01_FULL_49_13</name>
    <dbReference type="NCBI Taxonomy" id="1798477"/>
    <lineage>
        <taxon>Bacteria</taxon>
        <taxon>Candidatus Kaiseribacteriota</taxon>
    </lineage>
</organism>
<dbReference type="Pfam" id="PF00675">
    <property type="entry name" value="Peptidase_M16"/>
    <property type="match status" value="1"/>
</dbReference>
<reference evidence="3 4" key="1">
    <citation type="journal article" date="2016" name="Nat. Commun.">
        <title>Thousands of microbial genomes shed light on interconnected biogeochemical processes in an aquifer system.</title>
        <authorList>
            <person name="Anantharaman K."/>
            <person name="Brown C.T."/>
            <person name="Hug L.A."/>
            <person name="Sharon I."/>
            <person name="Castelle C.J."/>
            <person name="Probst A.J."/>
            <person name="Thomas B.C."/>
            <person name="Singh A."/>
            <person name="Wilkins M.J."/>
            <person name="Karaoz U."/>
            <person name="Brodie E.L."/>
            <person name="Williams K.H."/>
            <person name="Hubbard S.S."/>
            <person name="Banfield J.F."/>
        </authorList>
    </citation>
    <scope>NUCLEOTIDE SEQUENCE [LARGE SCALE GENOMIC DNA]</scope>
</reference>